<feature type="compositionally biased region" description="Basic and acidic residues" evidence="1">
    <location>
        <begin position="66"/>
        <end position="78"/>
    </location>
</feature>
<name>A0A061IRU7_TRYRA</name>
<keyword evidence="3" id="KW-1185">Reference proteome</keyword>
<dbReference type="EMBL" id="AUPL01007122">
    <property type="protein sequence ID" value="ESL05243.1"/>
    <property type="molecule type" value="Genomic_DNA"/>
</dbReference>
<dbReference type="AlphaFoldDB" id="A0A061IRU7"/>
<dbReference type="InterPro" id="IPR015157">
    <property type="entry name" value="TMA7"/>
</dbReference>
<comment type="caution">
    <text evidence="2">The sequence shown here is derived from an EMBL/GenBank/DDBJ whole genome shotgun (WGS) entry which is preliminary data.</text>
</comment>
<proteinExistence type="predicted"/>
<protein>
    <recommendedName>
        <fullName evidence="4">Translation machinery associated TMA7</fullName>
    </recommendedName>
</protein>
<dbReference type="PANTHER" id="PTHR28632">
    <property type="entry name" value="TRANSLATION MACHINERY-ASSOCIATED PROTEIN 7"/>
    <property type="match status" value="1"/>
</dbReference>
<reference evidence="2 3" key="1">
    <citation type="submission" date="2013-07" db="EMBL/GenBank/DDBJ databases">
        <authorList>
            <person name="Stoco P.H."/>
            <person name="Wagner G."/>
            <person name="Gerber A."/>
            <person name="Zaha A."/>
            <person name="Thompson C."/>
            <person name="Bartholomeu D.C."/>
            <person name="Luckemeyer D.D."/>
            <person name="Bahia D."/>
            <person name="Loreto E."/>
            <person name="Prestes E.B."/>
            <person name="Lima F.M."/>
            <person name="Rodrigues-Luiz G."/>
            <person name="Vallejo G.A."/>
            <person name="Filho J.F."/>
            <person name="Monteiro K.M."/>
            <person name="Tyler K.M."/>
            <person name="de Almeida L.G."/>
            <person name="Ortiz M.F."/>
            <person name="Siervo M.A."/>
            <person name="de Moraes M.H."/>
            <person name="Cunha O.L."/>
            <person name="Mendonca-Neto R."/>
            <person name="Silva R."/>
            <person name="Teixeira S.M."/>
            <person name="Murta S.M."/>
            <person name="Sincero T.C."/>
            <person name="Mendes T.A."/>
            <person name="Urmenyi T.P."/>
            <person name="Silva V.G."/>
            <person name="da Rocha W.D."/>
            <person name="Andersson B."/>
            <person name="Romanha A.J."/>
            <person name="Steindel M."/>
            <person name="de Vasconcelos A.T."/>
            <person name="Grisard E.C."/>
        </authorList>
    </citation>
    <scope>NUCLEOTIDE SEQUENCE [LARGE SCALE GENOMIC DNA]</scope>
    <source>
        <strain evidence="2 3">SC58</strain>
    </source>
</reference>
<feature type="region of interest" description="Disordered" evidence="1">
    <location>
        <begin position="31"/>
        <end position="61"/>
    </location>
</feature>
<gene>
    <name evidence="2" type="ORF">TRSC58_07122</name>
</gene>
<feature type="region of interest" description="Disordered" evidence="1">
    <location>
        <begin position="66"/>
        <end position="85"/>
    </location>
</feature>
<evidence type="ECO:0008006" key="4">
    <source>
        <dbReference type="Google" id="ProtNLM"/>
    </source>
</evidence>
<accession>A0A061IRU7</accession>
<dbReference type="PROSITE" id="PS51257">
    <property type="entry name" value="PROKAR_LIPOPROTEIN"/>
    <property type="match status" value="1"/>
</dbReference>
<dbReference type="VEuPathDB" id="TriTrypDB:TRSC58_07122"/>
<dbReference type="OrthoDB" id="3052842at2759"/>
<evidence type="ECO:0000313" key="3">
    <source>
        <dbReference type="Proteomes" id="UP000031737"/>
    </source>
</evidence>
<sequence>MRICLRVCVFSYTSVFFSCGRGLLAYSKGIPHTMSSRQGGKQKPLKAPKKERMEDDDDDVAFKQKMREQQKAEKDAIAKLKSGKK</sequence>
<evidence type="ECO:0000256" key="1">
    <source>
        <dbReference type="SAM" id="MobiDB-lite"/>
    </source>
</evidence>
<dbReference type="Pfam" id="PF09072">
    <property type="entry name" value="TMA7"/>
    <property type="match status" value="1"/>
</dbReference>
<evidence type="ECO:0000313" key="2">
    <source>
        <dbReference type="EMBL" id="ESL05243.1"/>
    </source>
</evidence>
<dbReference type="Proteomes" id="UP000031737">
    <property type="component" value="Unassembled WGS sequence"/>
</dbReference>
<organism evidence="2 3">
    <name type="scientific">Trypanosoma rangeli SC58</name>
    <dbReference type="NCBI Taxonomy" id="429131"/>
    <lineage>
        <taxon>Eukaryota</taxon>
        <taxon>Discoba</taxon>
        <taxon>Euglenozoa</taxon>
        <taxon>Kinetoplastea</taxon>
        <taxon>Metakinetoplastina</taxon>
        <taxon>Trypanosomatida</taxon>
        <taxon>Trypanosomatidae</taxon>
        <taxon>Trypanosoma</taxon>
        <taxon>Herpetosoma</taxon>
    </lineage>
</organism>